<protein>
    <submittedName>
        <fullName evidence="1">Uncharacterized protein</fullName>
    </submittedName>
</protein>
<dbReference type="AlphaFoldDB" id="A0A225WL10"/>
<reference evidence="2" key="1">
    <citation type="submission" date="2017-03" db="EMBL/GenBank/DDBJ databases">
        <title>Phytopthora megakarya and P. palmivora, two closely related causual agents of cacao black pod achieved similar genome size and gene model numbers by different mechanisms.</title>
        <authorList>
            <person name="Ali S."/>
            <person name="Shao J."/>
            <person name="Larry D.J."/>
            <person name="Kronmiller B."/>
            <person name="Shen D."/>
            <person name="Strem M.D."/>
            <person name="Melnick R.L."/>
            <person name="Guiltinan M.J."/>
            <person name="Tyler B.M."/>
            <person name="Meinhardt L.W."/>
            <person name="Bailey B.A."/>
        </authorList>
    </citation>
    <scope>NUCLEOTIDE SEQUENCE [LARGE SCALE GENOMIC DNA]</scope>
    <source>
        <strain evidence="2">zdho120</strain>
    </source>
</reference>
<evidence type="ECO:0000313" key="2">
    <source>
        <dbReference type="Proteomes" id="UP000198211"/>
    </source>
</evidence>
<dbReference type="OrthoDB" id="161806at2759"/>
<keyword evidence="2" id="KW-1185">Reference proteome</keyword>
<dbReference type="Proteomes" id="UP000198211">
    <property type="component" value="Unassembled WGS sequence"/>
</dbReference>
<proteinExistence type="predicted"/>
<sequence>MVHELVPRMSHDIETSLISFTDERETLSNALTIHEPKLVDCATSEDIMTTVRKNRLAFSIRMSKWMRQKSKIVDEFAQIHMWYRCVNVSTNSGGSVFAKKWSNLTGTAAPKTRDALFKFVAPLCDSDNLYEKSLALALFELLFMTVAPSIFEKDHWIQALAVTHVPWINFSGTRLLHPNVLPALLRSQCGDIILRQLKVNCDEWLPNEFAVMKMKKENGEVGLTAGALLIDC</sequence>
<dbReference type="EMBL" id="NBNE01000591">
    <property type="protein sequence ID" value="OWZ18406.1"/>
    <property type="molecule type" value="Genomic_DNA"/>
</dbReference>
<evidence type="ECO:0000313" key="1">
    <source>
        <dbReference type="EMBL" id="OWZ18406.1"/>
    </source>
</evidence>
<gene>
    <name evidence="1" type="ORF">PHMEG_0007501</name>
</gene>
<accession>A0A225WL10</accession>
<name>A0A225WL10_9STRA</name>
<dbReference type="STRING" id="4795.A0A225WL10"/>
<comment type="caution">
    <text evidence="1">The sequence shown here is derived from an EMBL/GenBank/DDBJ whole genome shotgun (WGS) entry which is preliminary data.</text>
</comment>
<organism evidence="1 2">
    <name type="scientific">Phytophthora megakarya</name>
    <dbReference type="NCBI Taxonomy" id="4795"/>
    <lineage>
        <taxon>Eukaryota</taxon>
        <taxon>Sar</taxon>
        <taxon>Stramenopiles</taxon>
        <taxon>Oomycota</taxon>
        <taxon>Peronosporomycetes</taxon>
        <taxon>Peronosporales</taxon>
        <taxon>Peronosporaceae</taxon>
        <taxon>Phytophthora</taxon>
    </lineage>
</organism>